<comment type="similarity">
    <text evidence="1">Belongs to the flavin-dependent halogenase family. Bacterial tryptophan halogenase subfamily.</text>
</comment>
<evidence type="ECO:0000256" key="2">
    <source>
        <dbReference type="SAM" id="MobiDB-lite"/>
    </source>
</evidence>
<gene>
    <name evidence="4" type="ORF">KGQ19_03475</name>
</gene>
<evidence type="ECO:0000259" key="3">
    <source>
        <dbReference type="Pfam" id="PF01494"/>
    </source>
</evidence>
<evidence type="ECO:0000313" key="5">
    <source>
        <dbReference type="Proteomes" id="UP000730482"/>
    </source>
</evidence>
<reference evidence="4 5" key="1">
    <citation type="submission" date="2020-02" db="EMBL/GenBank/DDBJ databases">
        <title>Acidophilic actinobacteria isolated from forest soil.</title>
        <authorList>
            <person name="Golinska P."/>
        </authorList>
    </citation>
    <scope>NUCLEOTIDE SEQUENCE [LARGE SCALE GENOMIC DNA]</scope>
    <source>
        <strain evidence="4 5">NL8</strain>
    </source>
</reference>
<name>A0ABS5KHS4_9ACTN</name>
<dbReference type="Proteomes" id="UP000730482">
    <property type="component" value="Unassembled WGS sequence"/>
</dbReference>
<dbReference type="EMBL" id="JAAFYZ010000007">
    <property type="protein sequence ID" value="MBS2545922.1"/>
    <property type="molecule type" value="Genomic_DNA"/>
</dbReference>
<protein>
    <submittedName>
        <fullName evidence="4">Tryptophan 7-halogenase</fullName>
    </submittedName>
</protein>
<dbReference type="RefSeq" id="WP_212007574.1">
    <property type="nucleotide sequence ID" value="NZ_JAAFYZ010000007.1"/>
</dbReference>
<dbReference type="InterPro" id="IPR050816">
    <property type="entry name" value="Flavin-dep_Halogenase_NPB"/>
</dbReference>
<sequence length="495" mass="55459">MAADEYDVIVVGGGPAGSTVGSVLTRAGHSVLLFEKEQFPRDHVGESMLPFCYPLFDDLGVRDELARTFVRKPGVRFVDREGAVFTNWCFSHVIKDESFLSFHVDRASLDTILLNNARRLGVEAREGHRVTGVGLDQPDHVTVRTRDNDGTEAEHRARFLVDASGRDAFVGTKFGWREPRPELDRTAVWSHFTGVRMAGGLEEGASVIVYIGEEKKGWIWIFPLGPDRITAGVVMQNSYLRRRRAELLEEGDDDWKTAMLHDELRASPFVTDLLEGTTQALPTMVDGDYSYEVRNHHGRNYAMIGDARGFIDPIFSSGVFLSMKTAYLVGEAVHRHLLDPARDGDVGGEGWGEGSALTKAYEAVDGAYNLVHRMIRLFYDPHAVTWAAIGAEKQVHKAHESAMAVGHYMLAGDFFENHDKYNRFFALLEDRRGFERFREHVVERPEFQDSSCRLPWEVAFGRRLERFSPEEALGFNPEPVTVGGDSEADHGADAP</sequence>
<dbReference type="InterPro" id="IPR036188">
    <property type="entry name" value="FAD/NAD-bd_sf"/>
</dbReference>
<organism evidence="4 5">
    <name type="scientific">Catenulispora pinistramenti</name>
    <dbReference type="NCBI Taxonomy" id="2705254"/>
    <lineage>
        <taxon>Bacteria</taxon>
        <taxon>Bacillati</taxon>
        <taxon>Actinomycetota</taxon>
        <taxon>Actinomycetes</taxon>
        <taxon>Catenulisporales</taxon>
        <taxon>Catenulisporaceae</taxon>
        <taxon>Catenulispora</taxon>
    </lineage>
</organism>
<dbReference type="PANTHER" id="PTHR43747:SF1">
    <property type="entry name" value="SLR1998 PROTEIN"/>
    <property type="match status" value="1"/>
</dbReference>
<dbReference type="SUPFAM" id="SSF51905">
    <property type="entry name" value="FAD/NAD(P)-binding domain"/>
    <property type="match status" value="1"/>
</dbReference>
<dbReference type="PRINTS" id="PR00420">
    <property type="entry name" value="RNGMNOXGNASE"/>
</dbReference>
<feature type="region of interest" description="Disordered" evidence="2">
    <location>
        <begin position="474"/>
        <end position="495"/>
    </location>
</feature>
<comment type="caution">
    <text evidence="4">The sequence shown here is derived from an EMBL/GenBank/DDBJ whole genome shotgun (WGS) entry which is preliminary data.</text>
</comment>
<dbReference type="InterPro" id="IPR002938">
    <property type="entry name" value="FAD-bd"/>
</dbReference>
<evidence type="ECO:0000313" key="4">
    <source>
        <dbReference type="EMBL" id="MBS2545922.1"/>
    </source>
</evidence>
<dbReference type="PANTHER" id="PTHR43747">
    <property type="entry name" value="FAD-BINDING PROTEIN"/>
    <property type="match status" value="1"/>
</dbReference>
<evidence type="ECO:0000256" key="1">
    <source>
        <dbReference type="ARBA" id="ARBA00038396"/>
    </source>
</evidence>
<feature type="domain" description="FAD-binding" evidence="3">
    <location>
        <begin position="5"/>
        <end position="332"/>
    </location>
</feature>
<keyword evidence="5" id="KW-1185">Reference proteome</keyword>
<dbReference type="Gene3D" id="3.50.50.60">
    <property type="entry name" value="FAD/NAD(P)-binding domain"/>
    <property type="match status" value="1"/>
</dbReference>
<proteinExistence type="inferred from homology"/>
<accession>A0ABS5KHS4</accession>
<dbReference type="Pfam" id="PF01494">
    <property type="entry name" value="FAD_binding_3"/>
    <property type="match status" value="1"/>
</dbReference>